<dbReference type="GO" id="GO:0009055">
    <property type="term" value="F:electron transfer activity"/>
    <property type="evidence" value="ECO:0007669"/>
    <property type="project" value="InterPro"/>
</dbReference>
<feature type="binding site" description="axial binding residue" evidence="14">
    <location>
        <position position="109"/>
    </location>
    <ligand>
        <name>heme c</name>
        <dbReference type="ChEBI" id="CHEBI:61717"/>
        <label>1</label>
    </ligand>
    <ligandPart>
        <name>Fe</name>
        <dbReference type="ChEBI" id="CHEBI:18248"/>
    </ligandPart>
</feature>
<feature type="domain" description="Cytochrome c" evidence="16">
    <location>
        <begin position="234"/>
        <end position="369"/>
    </location>
</feature>
<feature type="domain" description="Cytochrome c" evidence="16">
    <location>
        <begin position="83"/>
        <end position="215"/>
    </location>
</feature>
<keyword evidence="18" id="KW-1185">Reference proteome</keyword>
<dbReference type="GO" id="GO:0042597">
    <property type="term" value="C:periplasmic space"/>
    <property type="evidence" value="ECO:0007669"/>
    <property type="project" value="UniProtKB-SubCell"/>
</dbReference>
<evidence type="ECO:0000256" key="13">
    <source>
        <dbReference type="PIRSR" id="PIRSR000294-1"/>
    </source>
</evidence>
<evidence type="ECO:0000256" key="3">
    <source>
        <dbReference type="ARBA" id="ARBA00022448"/>
    </source>
</evidence>
<keyword evidence="17" id="KW-0575">Peroxidase</keyword>
<dbReference type="OrthoDB" id="9772811at2"/>
<keyword evidence="6" id="KW-0732">Signal</keyword>
<dbReference type="FunFam" id="1.10.760.10:FF:000019">
    <property type="entry name" value="Di-heme cytochrome C peroxidase"/>
    <property type="match status" value="1"/>
</dbReference>
<feature type="region of interest" description="Disordered" evidence="15">
    <location>
        <begin position="1"/>
        <end position="34"/>
    </location>
</feature>
<feature type="binding site" description="covalent" evidence="13">
    <location>
        <position position="249"/>
    </location>
    <ligand>
        <name>heme c</name>
        <dbReference type="ChEBI" id="CHEBI:61717"/>
        <label>2</label>
    </ligand>
</feature>
<feature type="binding site" description="covalent" evidence="13">
    <location>
        <position position="108"/>
    </location>
    <ligand>
        <name>heme c</name>
        <dbReference type="ChEBI" id="CHEBI:61717"/>
        <label>1</label>
    </ligand>
</feature>
<feature type="compositionally biased region" description="Low complexity" evidence="15">
    <location>
        <begin position="1"/>
        <end position="23"/>
    </location>
</feature>
<dbReference type="Proteomes" id="UP000280296">
    <property type="component" value="Unassembled WGS sequence"/>
</dbReference>
<evidence type="ECO:0000256" key="4">
    <source>
        <dbReference type="ARBA" id="ARBA00022617"/>
    </source>
</evidence>
<name>A0A432MEJ2_9BACT</name>
<evidence type="ECO:0000256" key="14">
    <source>
        <dbReference type="PIRSR" id="PIRSR000294-2"/>
    </source>
</evidence>
<dbReference type="InterPro" id="IPR026259">
    <property type="entry name" value="MauG/Cytc_peroxidase"/>
</dbReference>
<feature type="binding site" description="axial binding residue" evidence="14">
    <location>
        <position position="125"/>
    </location>
    <ligand>
        <name>heme c</name>
        <dbReference type="ChEBI" id="CHEBI:61717"/>
        <label>1</label>
    </ligand>
    <ligandPart>
        <name>Fe</name>
        <dbReference type="ChEBI" id="CHEBI:18248"/>
    </ligandPart>
</feature>
<evidence type="ECO:0000259" key="16">
    <source>
        <dbReference type="PROSITE" id="PS51007"/>
    </source>
</evidence>
<gene>
    <name evidence="17" type="ORF">TsocGM_21405</name>
</gene>
<dbReference type="GO" id="GO:0004130">
    <property type="term" value="F:cytochrome-c peroxidase activity"/>
    <property type="evidence" value="ECO:0007669"/>
    <property type="project" value="TreeGrafter"/>
</dbReference>
<dbReference type="Gene3D" id="1.10.760.10">
    <property type="entry name" value="Cytochrome c-like domain"/>
    <property type="match status" value="2"/>
</dbReference>
<keyword evidence="8" id="KW-0249">Electron transport</keyword>
<dbReference type="InterPro" id="IPR004852">
    <property type="entry name" value="Di-haem_cyt_c_peroxidsae"/>
</dbReference>
<evidence type="ECO:0000256" key="9">
    <source>
        <dbReference type="ARBA" id="ARBA00023002"/>
    </source>
</evidence>
<comment type="pathway">
    <text evidence="2">One-carbon metabolism; methylamine degradation.</text>
</comment>
<keyword evidence="3" id="KW-0813">Transport</keyword>
<proteinExistence type="predicted"/>
<feature type="binding site" description="covalent" evidence="13">
    <location>
        <position position="105"/>
    </location>
    <ligand>
        <name>heme c</name>
        <dbReference type="ChEBI" id="CHEBI:61717"/>
        <label>1</label>
    </ligand>
</feature>
<dbReference type="PROSITE" id="PS51007">
    <property type="entry name" value="CYTC"/>
    <property type="match status" value="2"/>
</dbReference>
<evidence type="ECO:0000256" key="6">
    <source>
        <dbReference type="ARBA" id="ARBA00022729"/>
    </source>
</evidence>
<dbReference type="SUPFAM" id="SSF46626">
    <property type="entry name" value="Cytochrome c"/>
    <property type="match status" value="2"/>
</dbReference>
<comment type="function">
    <text evidence="11">Involved in methylamine metabolism. Essential for the maturation of the beta subunit of MADH, presumably via a step in the biosynthesis of tryptophan tryptophylquinone (TTQ), the cofactor of MADH.</text>
</comment>
<evidence type="ECO:0000256" key="12">
    <source>
        <dbReference type="ARBA" id="ARBA00073576"/>
    </source>
</evidence>
<evidence type="ECO:0000256" key="10">
    <source>
        <dbReference type="ARBA" id="ARBA00023004"/>
    </source>
</evidence>
<reference evidence="17 18" key="1">
    <citation type="submission" date="2018-12" db="EMBL/GenBank/DDBJ databases">
        <authorList>
            <person name="Toschakov S.V."/>
        </authorList>
    </citation>
    <scope>NUCLEOTIDE SEQUENCE [LARGE SCALE GENOMIC DNA]</scope>
    <source>
        <strain evidence="17 18">GM2012</strain>
    </source>
</reference>
<reference evidence="17 18" key="2">
    <citation type="submission" date="2019-01" db="EMBL/GenBank/DDBJ databases">
        <title>Tautonia sociabilis, a novel thermotolerant planctomycete of Isosphaeraceae family, isolated from a 4000 m deep subterranean habitat.</title>
        <authorList>
            <person name="Kovaleva O.L."/>
            <person name="Elcheninov A.G."/>
            <person name="Van Heerden E."/>
            <person name="Toshchakov S.V."/>
            <person name="Novikov A."/>
            <person name="Bonch-Osmolovskaya E.A."/>
            <person name="Kublanov I.V."/>
        </authorList>
    </citation>
    <scope>NUCLEOTIDE SEQUENCE [LARGE SCALE GENOMIC DNA]</scope>
    <source>
        <strain evidence="17 18">GM2012</strain>
    </source>
</reference>
<sequence length="391" mass="42324">MGSPRSGRGSDDGSTAVARVGRPAPRPAEAPEDRAARIARLREVYAGPPSGWPTPEVDEGVDWVELGLLPTPADPPDNPTTAEKVELGRLLFFDPRLSGSGQIACASCHDPDLGWADGRTTSFGHDREPLRRNAPSVLFAAFQPALFWDGRAGSLEAQAAAVLRNPKEMHADEEIVARLAAVPEYREAFAEVFGPGGVTIDRASRAIAAFERTLVGGRSRFDAFLKGDRAALSDAAISGLDLFRTRARCLNCHHGPALSDGQFHDLGLSYYGRSLEDLGRFAVTGEPADVGRFRTPSLRNVTATAPYMHNGLFELDGVLRMYDAGMATIRPKEDQRDDPLFPTKSPLLKPLGLNAQDRSDLRAFLESLAEPRLRVRPPRLPGRLGQAPPPP</sequence>
<accession>A0A432MEJ2</accession>
<comment type="subcellular location">
    <subcellularLocation>
        <location evidence="1">Periplasm</location>
    </subcellularLocation>
</comment>
<dbReference type="GO" id="GO:0046872">
    <property type="term" value="F:metal ion binding"/>
    <property type="evidence" value="ECO:0007669"/>
    <property type="project" value="UniProtKB-KW"/>
</dbReference>
<dbReference type="EMBL" id="RYZH01000055">
    <property type="protein sequence ID" value="RUL83908.1"/>
    <property type="molecule type" value="Genomic_DNA"/>
</dbReference>
<evidence type="ECO:0000256" key="7">
    <source>
        <dbReference type="ARBA" id="ARBA00022764"/>
    </source>
</evidence>
<dbReference type="GO" id="GO:0020037">
    <property type="term" value="F:heme binding"/>
    <property type="evidence" value="ECO:0007669"/>
    <property type="project" value="InterPro"/>
</dbReference>
<keyword evidence="7" id="KW-0574">Periplasm</keyword>
<keyword evidence="9" id="KW-0560">Oxidoreductase</keyword>
<dbReference type="InterPro" id="IPR009056">
    <property type="entry name" value="Cyt_c-like_dom"/>
</dbReference>
<evidence type="ECO:0000313" key="18">
    <source>
        <dbReference type="Proteomes" id="UP000280296"/>
    </source>
</evidence>
<dbReference type="Pfam" id="PF03150">
    <property type="entry name" value="CCP_MauG"/>
    <property type="match status" value="1"/>
</dbReference>
<evidence type="ECO:0000256" key="11">
    <source>
        <dbReference type="ARBA" id="ARBA00058991"/>
    </source>
</evidence>
<comment type="PTM">
    <text evidence="13">Binds 2 heme groups per subunit.</text>
</comment>
<dbReference type="PIRSF" id="PIRSF000294">
    <property type="entry name" value="Cytochrome-c_peroxidase"/>
    <property type="match status" value="1"/>
</dbReference>
<keyword evidence="5 14" id="KW-0479">Metal-binding</keyword>
<evidence type="ECO:0000256" key="15">
    <source>
        <dbReference type="SAM" id="MobiDB-lite"/>
    </source>
</evidence>
<dbReference type="AlphaFoldDB" id="A0A432MEJ2"/>
<protein>
    <recommendedName>
        <fullName evidence="12">Methylamine utilization protein MauG</fullName>
    </recommendedName>
</protein>
<evidence type="ECO:0000256" key="2">
    <source>
        <dbReference type="ARBA" id="ARBA00004856"/>
    </source>
</evidence>
<dbReference type="PANTHER" id="PTHR30600">
    <property type="entry name" value="CYTOCHROME C PEROXIDASE-RELATED"/>
    <property type="match status" value="1"/>
</dbReference>
<comment type="cofactor">
    <cofactor evidence="13">
        <name>heme</name>
        <dbReference type="ChEBI" id="CHEBI:30413"/>
    </cofactor>
    <text evidence="13">Binds 2 heme groups.</text>
</comment>
<keyword evidence="10 14" id="KW-0408">Iron</keyword>
<keyword evidence="4 13" id="KW-0349">Heme</keyword>
<dbReference type="PANTHER" id="PTHR30600:SF10">
    <property type="entry name" value="BLL6722 PROTEIN"/>
    <property type="match status" value="1"/>
</dbReference>
<evidence type="ECO:0000256" key="8">
    <source>
        <dbReference type="ARBA" id="ARBA00022982"/>
    </source>
</evidence>
<dbReference type="InterPro" id="IPR051395">
    <property type="entry name" value="Cytochrome_c_Peroxidase/MauG"/>
</dbReference>
<evidence type="ECO:0000256" key="5">
    <source>
        <dbReference type="ARBA" id="ARBA00022723"/>
    </source>
</evidence>
<evidence type="ECO:0000256" key="1">
    <source>
        <dbReference type="ARBA" id="ARBA00004418"/>
    </source>
</evidence>
<dbReference type="InterPro" id="IPR036909">
    <property type="entry name" value="Cyt_c-like_dom_sf"/>
</dbReference>
<feature type="binding site" description="covalent" evidence="13">
    <location>
        <position position="252"/>
    </location>
    <ligand>
        <name>heme c</name>
        <dbReference type="ChEBI" id="CHEBI:61717"/>
        <label>2</label>
    </ligand>
</feature>
<organism evidence="17 18">
    <name type="scientific">Tautonia sociabilis</name>
    <dbReference type="NCBI Taxonomy" id="2080755"/>
    <lineage>
        <taxon>Bacteria</taxon>
        <taxon>Pseudomonadati</taxon>
        <taxon>Planctomycetota</taxon>
        <taxon>Planctomycetia</taxon>
        <taxon>Isosphaerales</taxon>
        <taxon>Isosphaeraceae</taxon>
        <taxon>Tautonia</taxon>
    </lineage>
</organism>
<feature type="binding site" description="axial binding residue" evidence="14">
    <location>
        <position position="253"/>
    </location>
    <ligand>
        <name>heme c</name>
        <dbReference type="ChEBI" id="CHEBI:61717"/>
        <label>2</label>
    </ligand>
    <ligandPart>
        <name>Fe</name>
        <dbReference type="ChEBI" id="CHEBI:18248"/>
    </ligandPart>
</feature>
<comment type="caution">
    <text evidence="17">The sequence shown here is derived from an EMBL/GenBank/DDBJ whole genome shotgun (WGS) entry which is preliminary data.</text>
</comment>
<evidence type="ECO:0000313" key="17">
    <source>
        <dbReference type="EMBL" id="RUL83908.1"/>
    </source>
</evidence>